<dbReference type="EMBL" id="JBAMIC010000007">
    <property type="protein sequence ID" value="KAK7105925.1"/>
    <property type="molecule type" value="Genomic_DNA"/>
</dbReference>
<accession>A0AAN9BM95</accession>
<comment type="caution">
    <text evidence="8">The sequence shown here is derived from an EMBL/GenBank/DDBJ whole genome shotgun (WGS) entry which is preliminary data.</text>
</comment>
<feature type="transmembrane region" description="Helical" evidence="7">
    <location>
        <begin position="65"/>
        <end position="88"/>
    </location>
</feature>
<feature type="region of interest" description="Disordered" evidence="6">
    <location>
        <begin position="1"/>
        <end position="22"/>
    </location>
</feature>
<feature type="transmembrane region" description="Helical" evidence="7">
    <location>
        <begin position="108"/>
        <end position="127"/>
    </location>
</feature>
<reference evidence="8 9" key="1">
    <citation type="submission" date="2024-02" db="EMBL/GenBank/DDBJ databases">
        <title>Chromosome-scale genome assembly of the rough periwinkle Littorina saxatilis.</title>
        <authorList>
            <person name="De Jode A."/>
            <person name="Faria R."/>
            <person name="Formenti G."/>
            <person name="Sims Y."/>
            <person name="Smith T.P."/>
            <person name="Tracey A."/>
            <person name="Wood J.M.D."/>
            <person name="Zagrodzka Z.B."/>
            <person name="Johannesson K."/>
            <person name="Butlin R.K."/>
            <person name="Leder E.H."/>
        </authorList>
    </citation>
    <scope>NUCLEOTIDE SEQUENCE [LARGE SCALE GENOMIC DNA]</scope>
    <source>
        <strain evidence="8">Snail1</strain>
        <tissue evidence="8">Muscle</tissue>
    </source>
</reference>
<gene>
    <name evidence="8" type="ORF">V1264_017244</name>
</gene>
<evidence type="ECO:0000313" key="8">
    <source>
        <dbReference type="EMBL" id="KAK7105925.1"/>
    </source>
</evidence>
<keyword evidence="5 7" id="KW-0472">Membrane</keyword>
<evidence type="ECO:0000256" key="2">
    <source>
        <dbReference type="ARBA" id="ARBA00006843"/>
    </source>
</evidence>
<comment type="similarity">
    <text evidence="2">Belongs to the CD225/Dispanin family.</text>
</comment>
<dbReference type="InterPro" id="IPR051423">
    <property type="entry name" value="CD225/Dispanin"/>
</dbReference>
<keyword evidence="4 7" id="KW-1133">Transmembrane helix</keyword>
<evidence type="ECO:0000256" key="4">
    <source>
        <dbReference type="ARBA" id="ARBA00022989"/>
    </source>
</evidence>
<keyword evidence="9" id="KW-1185">Reference proteome</keyword>
<evidence type="ECO:0000256" key="5">
    <source>
        <dbReference type="ARBA" id="ARBA00023136"/>
    </source>
</evidence>
<name>A0AAN9BM95_9CAEN</name>
<proteinExistence type="inferred from homology"/>
<dbReference type="AlphaFoldDB" id="A0AAN9BM95"/>
<dbReference type="InterPro" id="IPR007593">
    <property type="entry name" value="CD225/Dispanin_fam"/>
</dbReference>
<sequence>MEPFEREQPGVAPKRNENSRMMKPYTHFSPEVDSHLSAPMIITAQPVQQRCQHQGQTEPATTCTMVMSVVSTLCCCLCFGIAAIAATIGATSEIRDGQYSKARRKLNIARVFIALSIVTGSVIIVWYCVNKYQGYGKHDTDQDMYKP</sequence>
<keyword evidence="3 7" id="KW-0812">Transmembrane</keyword>
<evidence type="ECO:0000256" key="3">
    <source>
        <dbReference type="ARBA" id="ARBA00022692"/>
    </source>
</evidence>
<evidence type="ECO:0000256" key="6">
    <source>
        <dbReference type="SAM" id="MobiDB-lite"/>
    </source>
</evidence>
<evidence type="ECO:0000256" key="1">
    <source>
        <dbReference type="ARBA" id="ARBA00004370"/>
    </source>
</evidence>
<dbReference type="PANTHER" id="PTHR14948:SF25">
    <property type="entry name" value="DUF4190 DOMAIN-CONTAINING PROTEIN"/>
    <property type="match status" value="1"/>
</dbReference>
<organism evidence="8 9">
    <name type="scientific">Littorina saxatilis</name>
    <dbReference type="NCBI Taxonomy" id="31220"/>
    <lineage>
        <taxon>Eukaryota</taxon>
        <taxon>Metazoa</taxon>
        <taxon>Spiralia</taxon>
        <taxon>Lophotrochozoa</taxon>
        <taxon>Mollusca</taxon>
        <taxon>Gastropoda</taxon>
        <taxon>Caenogastropoda</taxon>
        <taxon>Littorinimorpha</taxon>
        <taxon>Littorinoidea</taxon>
        <taxon>Littorinidae</taxon>
        <taxon>Littorina</taxon>
    </lineage>
</organism>
<protein>
    <submittedName>
        <fullName evidence="8">Uncharacterized protein</fullName>
    </submittedName>
</protein>
<feature type="compositionally biased region" description="Basic and acidic residues" evidence="6">
    <location>
        <begin position="1"/>
        <end position="20"/>
    </location>
</feature>
<dbReference type="PANTHER" id="PTHR14948">
    <property type="entry name" value="NG5"/>
    <property type="match status" value="1"/>
</dbReference>
<comment type="subcellular location">
    <subcellularLocation>
        <location evidence="1">Membrane</location>
    </subcellularLocation>
</comment>
<dbReference type="Proteomes" id="UP001374579">
    <property type="component" value="Unassembled WGS sequence"/>
</dbReference>
<evidence type="ECO:0000313" key="9">
    <source>
        <dbReference type="Proteomes" id="UP001374579"/>
    </source>
</evidence>
<evidence type="ECO:0000256" key="7">
    <source>
        <dbReference type="SAM" id="Phobius"/>
    </source>
</evidence>
<dbReference type="Pfam" id="PF04505">
    <property type="entry name" value="CD225"/>
    <property type="match status" value="1"/>
</dbReference>
<dbReference type="GO" id="GO:0016020">
    <property type="term" value="C:membrane"/>
    <property type="evidence" value="ECO:0007669"/>
    <property type="project" value="UniProtKB-SubCell"/>
</dbReference>